<dbReference type="SUPFAM" id="SSF46785">
    <property type="entry name" value="Winged helix' DNA-binding domain"/>
    <property type="match status" value="1"/>
</dbReference>
<dbReference type="PIRSF" id="PIRSF016838">
    <property type="entry name" value="PafC"/>
    <property type="match status" value="1"/>
</dbReference>
<evidence type="ECO:0000256" key="1">
    <source>
        <dbReference type="ARBA" id="ARBA00023015"/>
    </source>
</evidence>
<proteinExistence type="predicted"/>
<dbReference type="Pfam" id="PF13280">
    <property type="entry name" value="WYL"/>
    <property type="match status" value="1"/>
</dbReference>
<dbReference type="GO" id="GO:0003700">
    <property type="term" value="F:DNA-binding transcription factor activity"/>
    <property type="evidence" value="ECO:0007669"/>
    <property type="project" value="InterPro"/>
</dbReference>
<gene>
    <name evidence="4" type="ORF">UMC4404_10991</name>
</gene>
<dbReference type="InterPro" id="IPR051534">
    <property type="entry name" value="CBASS_pafABC_assoc_protein"/>
</dbReference>
<dbReference type="PANTHER" id="PTHR34580:SF1">
    <property type="entry name" value="PROTEIN PAFC"/>
    <property type="match status" value="1"/>
</dbReference>
<accession>A0A9P1KZS3</accession>
<keyword evidence="2" id="KW-0804">Transcription</keyword>
<dbReference type="InterPro" id="IPR057727">
    <property type="entry name" value="WCX_dom"/>
</dbReference>
<dbReference type="AlphaFoldDB" id="A0A9P1KZS3"/>
<dbReference type="PANTHER" id="PTHR34580">
    <property type="match status" value="1"/>
</dbReference>
<dbReference type="InterPro" id="IPR028349">
    <property type="entry name" value="PafC-like"/>
</dbReference>
<dbReference type="Gene3D" id="1.10.10.10">
    <property type="entry name" value="Winged helix-like DNA-binding domain superfamily/Winged helix DNA-binding domain"/>
    <property type="match status" value="1"/>
</dbReference>
<dbReference type="InterPro" id="IPR036388">
    <property type="entry name" value="WH-like_DNA-bd_sf"/>
</dbReference>
<dbReference type="RefSeq" id="WP_057558241.1">
    <property type="nucleotide sequence ID" value="NZ_CDNY01000003.1"/>
</dbReference>
<dbReference type="PROSITE" id="PS52050">
    <property type="entry name" value="WYL"/>
    <property type="match status" value="1"/>
</dbReference>
<dbReference type="SMART" id="SM00420">
    <property type="entry name" value="HTH_DEOR"/>
    <property type="match status" value="1"/>
</dbReference>
<comment type="caution">
    <text evidence="4">The sequence shown here is derived from an EMBL/GenBank/DDBJ whole genome shotgun (WGS) entry which is preliminary data.</text>
</comment>
<protein>
    <submittedName>
        <fullName evidence="4">DeoR family transcriptional regulator</fullName>
    </submittedName>
</protein>
<organism evidence="4 5">
    <name type="scientific">Paraclostridium sordellii</name>
    <name type="common">Clostridium sordellii</name>
    <dbReference type="NCBI Taxonomy" id="1505"/>
    <lineage>
        <taxon>Bacteria</taxon>
        <taxon>Bacillati</taxon>
        <taxon>Bacillota</taxon>
        <taxon>Clostridia</taxon>
        <taxon>Peptostreptococcales</taxon>
        <taxon>Peptostreptococcaceae</taxon>
        <taxon>Paraclostridium</taxon>
    </lineage>
</organism>
<dbReference type="InterPro" id="IPR026881">
    <property type="entry name" value="WYL_dom"/>
</dbReference>
<dbReference type="InterPro" id="IPR013196">
    <property type="entry name" value="HTH_11"/>
</dbReference>
<evidence type="ECO:0000256" key="2">
    <source>
        <dbReference type="ARBA" id="ARBA00023163"/>
    </source>
</evidence>
<dbReference type="PROSITE" id="PS51000">
    <property type="entry name" value="HTH_DEOR_2"/>
    <property type="match status" value="1"/>
</dbReference>
<keyword evidence="1" id="KW-0805">Transcription regulation</keyword>
<evidence type="ECO:0000259" key="3">
    <source>
        <dbReference type="PROSITE" id="PS51000"/>
    </source>
</evidence>
<dbReference type="Proteomes" id="UP000049685">
    <property type="component" value="Unassembled WGS sequence"/>
</dbReference>
<dbReference type="EMBL" id="CDNY01000003">
    <property type="protein sequence ID" value="CEO33119.1"/>
    <property type="molecule type" value="Genomic_DNA"/>
</dbReference>
<evidence type="ECO:0000313" key="5">
    <source>
        <dbReference type="Proteomes" id="UP000049685"/>
    </source>
</evidence>
<sequence length="305" mass="36068">MKINRLTEIIILLLNKKIVTAKELADKFQVSTRTIYRDIEELSLSGIPVYMNKGKNGGIYLLEEYSLNKTILSEKDKQSLIIALKTLEATKYPEIDSITNKISFMLNKEELSDWIDIDFSHWGSDFNENNKFNKIKSAILNNKIIEFSYVNSCGNRSIRTIEPMKLIYKGQTWYLYGFCKLKEDTRTFRITRMKDLDVKEENFIRRKIKDIDTNPSKKIIENIINLRLKLKKEVLYRMFDNFNQDSLIDNKDGTYEISIEIPENEWLYGYILSFGNFVEVIEPEHIRNIILNKMKETIKMYEEKS</sequence>
<evidence type="ECO:0000313" key="4">
    <source>
        <dbReference type="EMBL" id="CEO33119.1"/>
    </source>
</evidence>
<dbReference type="Pfam" id="PF25583">
    <property type="entry name" value="WCX"/>
    <property type="match status" value="1"/>
</dbReference>
<reference evidence="5" key="1">
    <citation type="submission" date="2015-01" db="EMBL/GenBank/DDBJ databases">
        <authorList>
            <person name="Aslett A.Martin."/>
            <person name="De Silva Nishadi"/>
        </authorList>
    </citation>
    <scope>NUCLEOTIDE SEQUENCE [LARGE SCALE GENOMIC DNA]</scope>
    <source>
        <strain evidence="5">UMC4404</strain>
    </source>
</reference>
<feature type="domain" description="HTH deoR-type" evidence="3">
    <location>
        <begin position="2"/>
        <end position="57"/>
    </location>
</feature>
<dbReference type="InterPro" id="IPR001034">
    <property type="entry name" value="DeoR_HTH"/>
</dbReference>
<dbReference type="Pfam" id="PF08279">
    <property type="entry name" value="HTH_11"/>
    <property type="match status" value="1"/>
</dbReference>
<dbReference type="InterPro" id="IPR036390">
    <property type="entry name" value="WH_DNA-bd_sf"/>
</dbReference>
<name>A0A9P1KZS3_PARSO</name>